<reference evidence="1 2" key="1">
    <citation type="submission" date="2020-10" db="EMBL/GenBank/DDBJ databases">
        <title>Plant Genome Project.</title>
        <authorList>
            <person name="Zhang R.-G."/>
        </authorList>
    </citation>
    <scope>NUCLEOTIDE SEQUENCE [LARGE SCALE GENOMIC DNA]</scope>
    <source>
        <strain evidence="1">FAFU-HL-1</strain>
        <tissue evidence="1">Leaf</tissue>
    </source>
</reference>
<organism evidence="1 2">
    <name type="scientific">Salix dunnii</name>
    <dbReference type="NCBI Taxonomy" id="1413687"/>
    <lineage>
        <taxon>Eukaryota</taxon>
        <taxon>Viridiplantae</taxon>
        <taxon>Streptophyta</taxon>
        <taxon>Embryophyta</taxon>
        <taxon>Tracheophyta</taxon>
        <taxon>Spermatophyta</taxon>
        <taxon>Magnoliopsida</taxon>
        <taxon>eudicotyledons</taxon>
        <taxon>Gunneridae</taxon>
        <taxon>Pentapetalae</taxon>
        <taxon>rosids</taxon>
        <taxon>fabids</taxon>
        <taxon>Malpighiales</taxon>
        <taxon>Salicaceae</taxon>
        <taxon>Saliceae</taxon>
        <taxon>Salix</taxon>
    </lineage>
</organism>
<name>A0A835N1T8_9ROSI</name>
<accession>A0A835N1T8</accession>
<dbReference type="PANTHER" id="PTHR35631">
    <property type="entry name" value="OS08G0114150 PROTEIN"/>
    <property type="match status" value="1"/>
</dbReference>
<evidence type="ECO:0000313" key="1">
    <source>
        <dbReference type="EMBL" id="KAF9677903.1"/>
    </source>
</evidence>
<dbReference type="EMBL" id="JADGMS010000008">
    <property type="protein sequence ID" value="KAF9677903.1"/>
    <property type="molecule type" value="Genomic_DNA"/>
</dbReference>
<keyword evidence="2" id="KW-1185">Reference proteome</keyword>
<dbReference type="Proteomes" id="UP000657918">
    <property type="component" value="Chromosome 8"/>
</dbReference>
<protein>
    <submittedName>
        <fullName evidence="1">Uncharacterized protein</fullName>
    </submittedName>
</protein>
<dbReference type="AlphaFoldDB" id="A0A835N1T8"/>
<evidence type="ECO:0000313" key="2">
    <source>
        <dbReference type="Proteomes" id="UP000657918"/>
    </source>
</evidence>
<proteinExistence type="predicted"/>
<gene>
    <name evidence="1" type="ORF">SADUNF_Sadunf08G0156300</name>
</gene>
<sequence>MCEKRKQHHELGEIARSCPSMVGPLTLIPAGFECTTSRETTRIQDKQPHKIKARGSMKLIPFSAFWLRSSVVSVLISLISDTWGECPSRQLAARGSRASPVFRTTALAWRTLHLEFKVPALNFGLARRPFRDVLLDQDKKIGEMWRKLAIAVSPARSCSSRFGPVSLIPAGFDCTTSREETSIQDKQPYKFKARDNFQVIPFSAFWLRSSVQLAAGVLERRLCFALQHWPGAPSILRVKCLACSCSSRVGPMSYRLVFDCTTSREDTSKQDRKPYKIKATDILQLIPFSAFWLRSSVGELPSQQLAAGVLERRLCFALQHWPGAPSIKNLKF</sequence>
<dbReference type="PANTHER" id="PTHR35631:SF6">
    <property type="entry name" value="SECRETED PROTEIN"/>
    <property type="match status" value="1"/>
</dbReference>
<comment type="caution">
    <text evidence="1">The sequence shown here is derived from an EMBL/GenBank/DDBJ whole genome shotgun (WGS) entry which is preliminary data.</text>
</comment>